<evidence type="ECO:0000313" key="12">
    <source>
        <dbReference type="RefSeq" id="XP_013417005.1"/>
    </source>
</evidence>
<feature type="compositionally biased region" description="Low complexity" evidence="9">
    <location>
        <begin position="365"/>
        <end position="382"/>
    </location>
</feature>
<evidence type="ECO:0000259" key="10">
    <source>
        <dbReference type="PROSITE" id="PS50802"/>
    </source>
</evidence>
<protein>
    <recommendedName>
        <fullName evidence="3">ubiquitinyl hydrolase 1</fullName>
        <ecNumber evidence="3">3.4.19.12</ecNumber>
    </recommendedName>
    <alternativeName>
        <fullName evidence="8">Deubiquitinating enzyme A</fullName>
    </alternativeName>
</protein>
<dbReference type="PANTHER" id="PTHR12419:SF4">
    <property type="entry name" value="OTU DOMAIN-CONTAINING PROTEIN 5"/>
    <property type="match status" value="1"/>
</dbReference>
<dbReference type="STRING" id="7574.A0A1S3K306"/>
<dbReference type="OrthoDB" id="409956at2759"/>
<dbReference type="GO" id="GO:0004843">
    <property type="term" value="F:cysteine-type deubiquitinase activity"/>
    <property type="evidence" value="ECO:0007669"/>
    <property type="project" value="UniProtKB-EC"/>
</dbReference>
<dbReference type="PANTHER" id="PTHR12419">
    <property type="entry name" value="OTU DOMAIN CONTAINING PROTEIN"/>
    <property type="match status" value="1"/>
</dbReference>
<evidence type="ECO:0000256" key="7">
    <source>
        <dbReference type="ARBA" id="ARBA00022807"/>
    </source>
</evidence>
<dbReference type="Gene3D" id="3.90.70.80">
    <property type="match status" value="1"/>
</dbReference>
<evidence type="ECO:0000256" key="9">
    <source>
        <dbReference type="SAM" id="MobiDB-lite"/>
    </source>
</evidence>
<keyword evidence="11" id="KW-1185">Reference proteome</keyword>
<sequence length="533" mass="59666">MTILPKKKQAKEKNEQESGEHSQSHIHGHSSTTVSEQRAGRARNSPPRWTHTSSRDSKLTTHDPGGTFEEFESREGSSSHNKRRHRSPTHSHRSRKQRSESRPHREATGLSSHPSCSSQNTADNEELNEGYNSEDEYTTPKCRENLEELEQWFEAALQKKRHFAIKKMKEDGACLFRAVSDQVYGDQEMHSLVRKQCIDYMMKNADYFSNYVTEDFTTYLNRKRLDSCHGNHVEMQAMSELYNRPIEVYKYTTKPINTFHGAYKTENEPVRLSYHNNSHYNSVVDPYKATVGVGLGLPGFQPGSADKNLMNNAIKQSEDFHIEQTMLDDKMRETDWELTQETMEEQVARESYLQWLRENEKRAKGQASSKSASATCSSSSMADGQSFTWREGLSPVNVTTHAVRSPRNRSANNSGQNSPNRMDTSEALPSPPPPKLPVQNDQGACAGSPKPGSSGVLNRSPSPPGACGGVASFSETASIMNQLPPNAFNLSDWVTDDDDILAQVMAQSQQEYLDSLRKNAAGTSKQSSSSGNS</sequence>
<dbReference type="RefSeq" id="XP_013417005.1">
    <property type="nucleotide sequence ID" value="XM_013561551.1"/>
</dbReference>
<comment type="similarity">
    <text evidence="2">Belongs to the peptidase C85 family.</text>
</comment>
<evidence type="ECO:0000256" key="2">
    <source>
        <dbReference type="ARBA" id="ARBA00010407"/>
    </source>
</evidence>
<dbReference type="FunFam" id="3.90.70.80:FF:000002">
    <property type="entry name" value="OTU domain-containing protein 5 isoform X2"/>
    <property type="match status" value="1"/>
</dbReference>
<reference evidence="12" key="1">
    <citation type="submission" date="2025-08" db="UniProtKB">
        <authorList>
            <consortium name="RefSeq"/>
        </authorList>
    </citation>
    <scope>IDENTIFICATION</scope>
    <source>
        <tissue evidence="12">Gonads</tissue>
    </source>
</reference>
<dbReference type="GO" id="GO:0006508">
    <property type="term" value="P:proteolysis"/>
    <property type="evidence" value="ECO:0007669"/>
    <property type="project" value="UniProtKB-KW"/>
</dbReference>
<feature type="region of interest" description="Disordered" evidence="9">
    <location>
        <begin position="362"/>
        <end position="469"/>
    </location>
</feature>
<evidence type="ECO:0000256" key="4">
    <source>
        <dbReference type="ARBA" id="ARBA00022670"/>
    </source>
</evidence>
<dbReference type="GO" id="GO:0030154">
    <property type="term" value="P:cell differentiation"/>
    <property type="evidence" value="ECO:0007669"/>
    <property type="project" value="UniProtKB-ARBA"/>
</dbReference>
<dbReference type="AlphaFoldDB" id="A0A1S3K306"/>
<keyword evidence="5" id="KW-0833">Ubl conjugation pathway</keyword>
<dbReference type="InParanoid" id="A0A1S3K306"/>
<evidence type="ECO:0000256" key="8">
    <source>
        <dbReference type="ARBA" id="ARBA00033460"/>
    </source>
</evidence>
<feature type="compositionally biased region" description="Polar residues" evidence="9">
    <location>
        <begin position="109"/>
        <end position="122"/>
    </location>
</feature>
<gene>
    <name evidence="12" type="primary">LOC106178400</name>
</gene>
<keyword evidence="7" id="KW-0788">Thiol protease</keyword>
<dbReference type="Proteomes" id="UP000085678">
    <property type="component" value="Unplaced"/>
</dbReference>
<dbReference type="GO" id="GO:0061578">
    <property type="term" value="F:K63-linked deubiquitinase activity"/>
    <property type="evidence" value="ECO:0007669"/>
    <property type="project" value="TreeGrafter"/>
</dbReference>
<evidence type="ECO:0000256" key="6">
    <source>
        <dbReference type="ARBA" id="ARBA00022801"/>
    </source>
</evidence>
<dbReference type="GO" id="GO:0051241">
    <property type="term" value="P:negative regulation of multicellular organismal process"/>
    <property type="evidence" value="ECO:0007669"/>
    <property type="project" value="UniProtKB-ARBA"/>
</dbReference>
<dbReference type="InterPro" id="IPR003323">
    <property type="entry name" value="OTU_dom"/>
</dbReference>
<feature type="compositionally biased region" description="Polar residues" evidence="9">
    <location>
        <begin position="396"/>
        <end position="422"/>
    </location>
</feature>
<feature type="region of interest" description="Disordered" evidence="9">
    <location>
        <begin position="1"/>
        <end position="138"/>
    </location>
</feature>
<feature type="domain" description="OTU" evidence="10">
    <location>
        <begin position="163"/>
        <end position="286"/>
    </location>
</feature>
<dbReference type="PROSITE" id="PS50802">
    <property type="entry name" value="OTU"/>
    <property type="match status" value="1"/>
</dbReference>
<evidence type="ECO:0000256" key="1">
    <source>
        <dbReference type="ARBA" id="ARBA00000707"/>
    </source>
</evidence>
<organism evidence="11 12">
    <name type="scientific">Lingula anatina</name>
    <name type="common">Brachiopod</name>
    <name type="synonym">Lingula unguis</name>
    <dbReference type="NCBI Taxonomy" id="7574"/>
    <lineage>
        <taxon>Eukaryota</taxon>
        <taxon>Metazoa</taxon>
        <taxon>Spiralia</taxon>
        <taxon>Lophotrochozoa</taxon>
        <taxon>Brachiopoda</taxon>
        <taxon>Linguliformea</taxon>
        <taxon>Lingulata</taxon>
        <taxon>Lingulida</taxon>
        <taxon>Linguloidea</taxon>
        <taxon>Lingulidae</taxon>
        <taxon>Lingula</taxon>
    </lineage>
</organism>
<dbReference type="InterPro" id="IPR050704">
    <property type="entry name" value="Peptidase_C85-like"/>
</dbReference>
<dbReference type="InterPro" id="IPR038765">
    <property type="entry name" value="Papain-like_cys_pep_sf"/>
</dbReference>
<dbReference type="GeneID" id="106178400"/>
<dbReference type="CDD" id="cd22752">
    <property type="entry name" value="OTU_OTUD5-like"/>
    <property type="match status" value="1"/>
</dbReference>
<dbReference type="GO" id="GO:0016579">
    <property type="term" value="P:protein deubiquitination"/>
    <property type="evidence" value="ECO:0007669"/>
    <property type="project" value="TreeGrafter"/>
</dbReference>
<feature type="compositionally biased region" description="Basic residues" evidence="9">
    <location>
        <begin position="1"/>
        <end position="10"/>
    </location>
</feature>
<dbReference type="Pfam" id="PF02338">
    <property type="entry name" value="OTU"/>
    <property type="match status" value="1"/>
</dbReference>
<dbReference type="GO" id="GO:0010629">
    <property type="term" value="P:negative regulation of gene expression"/>
    <property type="evidence" value="ECO:0007669"/>
    <property type="project" value="UniProtKB-ARBA"/>
</dbReference>
<feature type="compositionally biased region" description="Basic and acidic residues" evidence="9">
    <location>
        <begin position="97"/>
        <end position="107"/>
    </location>
</feature>
<feature type="compositionally biased region" description="Basic residues" evidence="9">
    <location>
        <begin position="80"/>
        <end position="96"/>
    </location>
</feature>
<evidence type="ECO:0000313" key="11">
    <source>
        <dbReference type="Proteomes" id="UP000085678"/>
    </source>
</evidence>
<keyword evidence="4" id="KW-0645">Protease</keyword>
<evidence type="ECO:0000256" key="3">
    <source>
        <dbReference type="ARBA" id="ARBA00012759"/>
    </source>
</evidence>
<proteinExistence type="inferred from homology"/>
<dbReference type="KEGG" id="lak:106178400"/>
<accession>A0A1S3K306</accession>
<comment type="catalytic activity">
    <reaction evidence="1">
        <text>Thiol-dependent hydrolysis of ester, thioester, amide, peptide and isopeptide bonds formed by the C-terminal Gly of ubiquitin (a 76-residue protein attached to proteins as an intracellular targeting signal).</text>
        <dbReference type="EC" id="3.4.19.12"/>
    </reaction>
</comment>
<dbReference type="EC" id="3.4.19.12" evidence="3"/>
<dbReference type="GO" id="GO:0001817">
    <property type="term" value="P:regulation of cytokine production"/>
    <property type="evidence" value="ECO:0007669"/>
    <property type="project" value="UniProtKB-ARBA"/>
</dbReference>
<keyword evidence="6" id="KW-0378">Hydrolase</keyword>
<name>A0A1S3K306_LINAN</name>
<feature type="compositionally biased region" description="Acidic residues" evidence="9">
    <location>
        <begin position="123"/>
        <end position="137"/>
    </location>
</feature>
<feature type="compositionally biased region" description="Basic and acidic residues" evidence="9">
    <location>
        <begin position="11"/>
        <end position="23"/>
    </location>
</feature>
<evidence type="ECO:0000256" key="5">
    <source>
        <dbReference type="ARBA" id="ARBA00022786"/>
    </source>
</evidence>
<dbReference type="SUPFAM" id="SSF54001">
    <property type="entry name" value="Cysteine proteinases"/>
    <property type="match status" value="1"/>
</dbReference>